<dbReference type="STRING" id="247633.GP2143_02654"/>
<keyword evidence="1" id="KW-0597">Phosphoprotein</keyword>
<dbReference type="PROSITE" id="PS50110">
    <property type="entry name" value="RESPONSE_REGULATORY"/>
    <property type="match status" value="1"/>
</dbReference>
<dbReference type="CDD" id="cd01948">
    <property type="entry name" value="EAL"/>
    <property type="match status" value="1"/>
</dbReference>
<accession>A0YEF2</accession>
<feature type="domain" description="EAL" evidence="3">
    <location>
        <begin position="130"/>
        <end position="384"/>
    </location>
</feature>
<evidence type="ECO:0000256" key="1">
    <source>
        <dbReference type="PROSITE-ProRule" id="PRU00169"/>
    </source>
</evidence>
<dbReference type="Gene3D" id="3.40.50.2300">
    <property type="match status" value="1"/>
</dbReference>
<keyword evidence="5" id="KW-1185">Reference proteome</keyword>
<dbReference type="EMBL" id="AAVT01000006">
    <property type="protein sequence ID" value="EAW30788.1"/>
    <property type="molecule type" value="Genomic_DNA"/>
</dbReference>
<dbReference type="Gene3D" id="3.20.20.450">
    <property type="entry name" value="EAL domain"/>
    <property type="match status" value="1"/>
</dbReference>
<dbReference type="SMART" id="SM00052">
    <property type="entry name" value="EAL"/>
    <property type="match status" value="1"/>
</dbReference>
<organism evidence="4 5">
    <name type="scientific">marine gamma proteobacterium HTCC2143</name>
    <dbReference type="NCBI Taxonomy" id="247633"/>
    <lineage>
        <taxon>Bacteria</taxon>
        <taxon>Pseudomonadati</taxon>
        <taxon>Pseudomonadota</taxon>
        <taxon>Gammaproteobacteria</taxon>
        <taxon>Cellvibrionales</taxon>
        <taxon>Spongiibacteraceae</taxon>
        <taxon>BD1-7 clade</taxon>
    </lineage>
</organism>
<dbReference type="SMART" id="SM00448">
    <property type="entry name" value="REC"/>
    <property type="match status" value="1"/>
</dbReference>
<feature type="modified residue" description="4-aspartylphosphate" evidence="1">
    <location>
        <position position="49"/>
    </location>
</feature>
<dbReference type="SUPFAM" id="SSF52172">
    <property type="entry name" value="CheY-like"/>
    <property type="match status" value="1"/>
</dbReference>
<proteinExistence type="predicted"/>
<dbReference type="Proteomes" id="UP000004931">
    <property type="component" value="Unassembled WGS sequence"/>
</dbReference>
<dbReference type="Pfam" id="PF00563">
    <property type="entry name" value="EAL"/>
    <property type="match status" value="1"/>
</dbReference>
<feature type="domain" description="Response regulatory" evidence="2">
    <location>
        <begin position="1"/>
        <end position="119"/>
    </location>
</feature>
<gene>
    <name evidence="4" type="ORF">GP2143_02654</name>
</gene>
<dbReference type="PANTHER" id="PTHR33121:SF71">
    <property type="entry name" value="OXYGEN SENSOR PROTEIN DOSP"/>
    <property type="match status" value="1"/>
</dbReference>
<sequence length="392" mass="44463">MLIVDDDLRISRLLKRIALASDVETLILNDPHRFEEIYLTYQPNIILMDLQMPQVDGIEILRRLAELKSNAAILIISGMEKNVLETAVDLGRSLKLNMAGFLNKPIDVDSVKKVLVKTFVSQKPAGAESFVPTYDDVKLAIERDELVVFYQPLIDLETGEIDGLESLVRWQHPEYGLLFPDSFIPLAEGHVELIDSLTYRVLEISLRDDVSRRRKGVELKLAINLSARLLSDLALPDKIEKLLKKYDFSASRLILEITESGAMDDASLTMDILTRLRVKNMRLSIDDFGTGYSSLIQLYRMPFNEIKVDKSFVLKAMTDKEAAEICRITVDLGHSLGLEVVAEGVEDTETYQFLTQLGCDKAQGYYICRPIESSRLSIWIDEYNEDLQLNGR</sequence>
<dbReference type="PROSITE" id="PS50883">
    <property type="entry name" value="EAL"/>
    <property type="match status" value="1"/>
</dbReference>
<dbReference type="InterPro" id="IPR011006">
    <property type="entry name" value="CheY-like_superfamily"/>
</dbReference>
<comment type="caution">
    <text evidence="4">The sequence shown here is derived from an EMBL/GenBank/DDBJ whole genome shotgun (WGS) entry which is preliminary data.</text>
</comment>
<reference evidence="4 5" key="1">
    <citation type="journal article" date="2010" name="J. Bacteriol.">
        <title>Genome sequence of the oligotrophic marine Gammaproteobacterium HTCC2143, isolated from the Oregon Coast.</title>
        <authorList>
            <person name="Oh H.M."/>
            <person name="Kang I."/>
            <person name="Ferriera S."/>
            <person name="Giovannoni S.J."/>
            <person name="Cho J.C."/>
        </authorList>
    </citation>
    <scope>NUCLEOTIDE SEQUENCE [LARGE SCALE GENOMIC DNA]</scope>
    <source>
        <strain evidence="4 5">HTCC2143</strain>
    </source>
</reference>
<evidence type="ECO:0000313" key="5">
    <source>
        <dbReference type="Proteomes" id="UP000004931"/>
    </source>
</evidence>
<protein>
    <submittedName>
        <fullName evidence="4">Response regulator</fullName>
    </submittedName>
</protein>
<evidence type="ECO:0000313" key="4">
    <source>
        <dbReference type="EMBL" id="EAW30788.1"/>
    </source>
</evidence>
<dbReference type="InterPro" id="IPR050706">
    <property type="entry name" value="Cyclic-di-GMP_PDE-like"/>
</dbReference>
<dbReference type="GO" id="GO:0000160">
    <property type="term" value="P:phosphorelay signal transduction system"/>
    <property type="evidence" value="ECO:0007669"/>
    <property type="project" value="InterPro"/>
</dbReference>
<dbReference type="PANTHER" id="PTHR33121">
    <property type="entry name" value="CYCLIC DI-GMP PHOSPHODIESTERASE PDEF"/>
    <property type="match status" value="1"/>
</dbReference>
<dbReference type="eggNOG" id="COG2200">
    <property type="taxonomic scope" value="Bacteria"/>
</dbReference>
<dbReference type="GO" id="GO:0071111">
    <property type="term" value="F:cyclic-guanylate-specific phosphodiesterase activity"/>
    <property type="evidence" value="ECO:0007669"/>
    <property type="project" value="InterPro"/>
</dbReference>
<dbReference type="InterPro" id="IPR001633">
    <property type="entry name" value="EAL_dom"/>
</dbReference>
<dbReference type="InterPro" id="IPR001789">
    <property type="entry name" value="Sig_transdc_resp-reg_receiver"/>
</dbReference>
<dbReference type="AlphaFoldDB" id="A0YEF2"/>
<dbReference type="InterPro" id="IPR035919">
    <property type="entry name" value="EAL_sf"/>
</dbReference>
<dbReference type="SUPFAM" id="SSF141868">
    <property type="entry name" value="EAL domain-like"/>
    <property type="match status" value="1"/>
</dbReference>
<name>A0YEF2_9GAMM</name>
<evidence type="ECO:0000259" key="2">
    <source>
        <dbReference type="PROSITE" id="PS50110"/>
    </source>
</evidence>
<dbReference type="Pfam" id="PF00072">
    <property type="entry name" value="Response_reg"/>
    <property type="match status" value="1"/>
</dbReference>
<evidence type="ECO:0000259" key="3">
    <source>
        <dbReference type="PROSITE" id="PS50883"/>
    </source>
</evidence>